<dbReference type="HOGENOM" id="CLU_002417_0_0_9"/>
<evidence type="ECO:0000256" key="2">
    <source>
        <dbReference type="SAM" id="MobiDB-lite"/>
    </source>
</evidence>
<keyword evidence="1" id="KW-0175">Coiled coil</keyword>
<sequence length="1062" mass="115944">MIKKRIAIRKIASILTAAAIIFKTAFLPVLSYAAADFKTDTSVNLKPFSIIHGVYAGTFRNNLSVYNTYADINLMTDEAGTIHIKNEDEFLLFASLCSSDEFSEGRQFALEADLDFTQISFKSVPVFAGNFEGNSHTIKGIFMQISGESNGVFRYNEVSGIIKNLNIGGDLSLDSAPDTKKSGGICGINKGRIENCTFSGSISSLEDVGGICGINETGAVIEACINYSAVNGNKRIGGICGYNNGNIISSLNKGNINTSDRDMAEDDKNFNPENIKEAADIEKIQDGGGIAGYSGGNIILCINEGNVGYRHKGYNVGGIAGRHSGIITECINRGTITGRKDTGGITGQFEPYLNIVYNRDTFDNVEDELDEISRLERSLSENIESTADNSAQHMDNARDIINNIKTSGRSNKTELKNDRDSFRQDLNQKLDLVDSLADTIDSDIENSPMRDSFYPIRDDINDLKSNIDKLKSGEWDNENNNIISRIINLKKLIENINQTADNLSDDTNRLLNEGVDNTLNNVDTLKENIRKLYEEFKGISDLSSAYINKLNDTLDNADKDISADVDRLSSELDSLSKDVKSKKENIRSDKRNIENSIDNIQDSIKNEKENTRSEPDSKKDNNLLLFSDASDDLSSYEGNGMIKCCENTGNIISDYQGGGIAGNIGIDIAADPEYDIDTQGSKSFNITRNAYAVLSLCKNLGNIKVKNDYAGGIVGKAGIGLIKDSQNYGDVASADGSYAGGIAGSSQGSISASWSMGEVDAKSYIGGIAGLGNTLKDNYAMAFIKNTDSEFTGSIAGYIKEDADMSGNIYVNSGIGAVDRITRKKQARGIDYYSFISGENVPENFKHLKVVFETDDILLKTLELDYGNSVDISAYPEVPEKDGYYYMWEYADLSNITQNKRVKAYYLPWKTTIASSDDERPLLLAEGNFLPEARLVINNGINNDSISEKNKTKIATPEGFKLKAAYSLNIENAPTNANYIYHLYVKGADAGYRIGIINTDSKKYTVSLLESSTDGNYILFNAGANAQIAVLKKDYVKPAALIFAFVLIAAGTAAYIIIKKKA</sequence>
<gene>
    <name evidence="4" type="ORF">HMPREF9333_01559</name>
</gene>
<feature type="compositionally biased region" description="Basic and acidic residues" evidence="2">
    <location>
        <begin position="604"/>
        <end position="621"/>
    </location>
</feature>
<evidence type="ECO:0000256" key="3">
    <source>
        <dbReference type="SAM" id="Phobius"/>
    </source>
</evidence>
<dbReference type="AlphaFoldDB" id="G5GJ19"/>
<proteinExistence type="predicted"/>
<feature type="compositionally biased region" description="Basic and acidic residues" evidence="2">
    <location>
        <begin position="579"/>
        <end position="593"/>
    </location>
</feature>
<evidence type="ECO:0000313" key="5">
    <source>
        <dbReference type="Proteomes" id="UP000003011"/>
    </source>
</evidence>
<comment type="caution">
    <text evidence="4">The sequence shown here is derived from an EMBL/GenBank/DDBJ whole genome shotgun (WGS) entry which is preliminary data.</text>
</comment>
<reference evidence="4 5" key="1">
    <citation type="submission" date="2011-08" db="EMBL/GenBank/DDBJ databases">
        <title>The Genome Sequence of Johnsonella ignava ATCC 51276.</title>
        <authorList>
            <consortium name="The Broad Institute Genome Sequencing Platform"/>
            <person name="Earl A."/>
            <person name="Ward D."/>
            <person name="Feldgarden M."/>
            <person name="Gevers D."/>
            <person name="Izard J."/>
            <person name="Blanton J.M."/>
            <person name="Baranova O.V."/>
            <person name="Dewhirst F.E."/>
            <person name="Young S.K."/>
            <person name="Zeng Q."/>
            <person name="Gargeya S."/>
            <person name="Fitzgerald M."/>
            <person name="Haas B."/>
            <person name="Abouelleil A."/>
            <person name="Alvarado L."/>
            <person name="Arachchi H.M."/>
            <person name="Berlin A."/>
            <person name="Brown A."/>
            <person name="Chapman S.B."/>
            <person name="Chen Z."/>
            <person name="Dunbar C."/>
            <person name="Freedman E."/>
            <person name="Gearin G."/>
            <person name="Gellesch M."/>
            <person name="Goldberg J."/>
            <person name="Griggs A."/>
            <person name="Gujja S."/>
            <person name="Heiman D."/>
            <person name="Howarth C."/>
            <person name="Larson L."/>
            <person name="Lui A."/>
            <person name="MacDonald P.J.P."/>
            <person name="Montmayeur A."/>
            <person name="Murphy C."/>
            <person name="Neiman D."/>
            <person name="Pearson M."/>
            <person name="Priest M."/>
            <person name="Roberts A."/>
            <person name="Saif S."/>
            <person name="Shea T."/>
            <person name="Shenoy N."/>
            <person name="Sisk P."/>
            <person name="Stolte C."/>
            <person name="Sykes S."/>
            <person name="Wortman J."/>
            <person name="Nusbaum C."/>
            <person name="Birren B."/>
        </authorList>
    </citation>
    <scope>NUCLEOTIDE SEQUENCE [LARGE SCALE GENOMIC DNA]</scope>
    <source>
        <strain evidence="4 5">ATCC 51276</strain>
    </source>
</reference>
<dbReference type="EMBL" id="ACZL01000023">
    <property type="protein sequence ID" value="EHI55423.1"/>
    <property type="molecule type" value="Genomic_DNA"/>
</dbReference>
<keyword evidence="3" id="KW-0472">Membrane</keyword>
<evidence type="ECO:0000313" key="4">
    <source>
        <dbReference type="EMBL" id="EHI55423.1"/>
    </source>
</evidence>
<keyword evidence="5" id="KW-1185">Reference proteome</keyword>
<feature type="transmembrane region" description="Helical" evidence="3">
    <location>
        <begin position="1039"/>
        <end position="1058"/>
    </location>
</feature>
<evidence type="ECO:0000256" key="1">
    <source>
        <dbReference type="SAM" id="Coils"/>
    </source>
</evidence>
<organism evidence="4 5">
    <name type="scientific">Johnsonella ignava ATCC 51276</name>
    <dbReference type="NCBI Taxonomy" id="679200"/>
    <lineage>
        <taxon>Bacteria</taxon>
        <taxon>Bacillati</taxon>
        <taxon>Bacillota</taxon>
        <taxon>Clostridia</taxon>
        <taxon>Lachnospirales</taxon>
        <taxon>Lachnospiraceae</taxon>
        <taxon>Johnsonella</taxon>
    </lineage>
</organism>
<dbReference type="Gene3D" id="2.160.20.110">
    <property type="match status" value="3"/>
</dbReference>
<dbReference type="STRING" id="679200.HMPREF9333_01559"/>
<name>G5GJ19_9FIRM</name>
<feature type="compositionally biased region" description="Polar residues" evidence="2">
    <location>
        <begin position="594"/>
        <end position="603"/>
    </location>
</feature>
<keyword evidence="3" id="KW-1133">Transmembrane helix</keyword>
<accession>G5GJ19</accession>
<feature type="region of interest" description="Disordered" evidence="2">
    <location>
        <begin position="579"/>
        <end position="622"/>
    </location>
</feature>
<evidence type="ECO:0008006" key="6">
    <source>
        <dbReference type="Google" id="ProtNLM"/>
    </source>
</evidence>
<dbReference type="eggNOG" id="COG1511">
    <property type="taxonomic scope" value="Bacteria"/>
</dbReference>
<keyword evidence="3" id="KW-0812">Transmembrane</keyword>
<protein>
    <recommendedName>
        <fullName evidence="6">GLUG domain-containing protein</fullName>
    </recommendedName>
</protein>
<dbReference type="Proteomes" id="UP000003011">
    <property type="component" value="Unassembled WGS sequence"/>
</dbReference>
<feature type="coiled-coil region" evidence="1">
    <location>
        <begin position="486"/>
        <end position="535"/>
    </location>
</feature>
<dbReference type="PATRIC" id="fig|679200.3.peg.1650"/>